<feature type="region of interest" description="Disordered" evidence="1">
    <location>
        <begin position="172"/>
        <end position="273"/>
    </location>
</feature>
<feature type="compositionally biased region" description="Basic and acidic residues" evidence="1">
    <location>
        <begin position="311"/>
        <end position="323"/>
    </location>
</feature>
<accession>A0AAD3CX01</accession>
<feature type="compositionally biased region" description="Basic and acidic residues" evidence="1">
    <location>
        <begin position="340"/>
        <end position="352"/>
    </location>
</feature>
<gene>
    <name evidence="2" type="ORF">CTEN210_10009</name>
</gene>
<evidence type="ECO:0000313" key="2">
    <source>
        <dbReference type="EMBL" id="GFH53533.1"/>
    </source>
</evidence>
<feature type="compositionally biased region" description="Basic and acidic residues" evidence="1">
    <location>
        <begin position="177"/>
        <end position="187"/>
    </location>
</feature>
<feature type="region of interest" description="Disordered" evidence="1">
    <location>
        <begin position="311"/>
        <end position="352"/>
    </location>
</feature>
<keyword evidence="3" id="KW-1185">Reference proteome</keyword>
<evidence type="ECO:0000256" key="1">
    <source>
        <dbReference type="SAM" id="MobiDB-lite"/>
    </source>
</evidence>
<feature type="compositionally biased region" description="Low complexity" evidence="1">
    <location>
        <begin position="190"/>
        <end position="203"/>
    </location>
</feature>
<proteinExistence type="predicted"/>
<dbReference type="EMBL" id="BLLK01000047">
    <property type="protein sequence ID" value="GFH53533.1"/>
    <property type="molecule type" value="Genomic_DNA"/>
</dbReference>
<feature type="compositionally biased region" description="Polar residues" evidence="1">
    <location>
        <begin position="234"/>
        <end position="248"/>
    </location>
</feature>
<feature type="compositionally biased region" description="Low complexity" evidence="1">
    <location>
        <begin position="258"/>
        <end position="272"/>
    </location>
</feature>
<dbReference type="Proteomes" id="UP001054902">
    <property type="component" value="Unassembled WGS sequence"/>
</dbReference>
<organism evidence="2 3">
    <name type="scientific">Chaetoceros tenuissimus</name>
    <dbReference type="NCBI Taxonomy" id="426638"/>
    <lineage>
        <taxon>Eukaryota</taxon>
        <taxon>Sar</taxon>
        <taxon>Stramenopiles</taxon>
        <taxon>Ochrophyta</taxon>
        <taxon>Bacillariophyta</taxon>
        <taxon>Coscinodiscophyceae</taxon>
        <taxon>Chaetocerotophycidae</taxon>
        <taxon>Chaetocerotales</taxon>
        <taxon>Chaetocerotaceae</taxon>
        <taxon>Chaetoceros</taxon>
    </lineage>
</organism>
<name>A0AAD3CX01_9STRA</name>
<reference evidence="2 3" key="1">
    <citation type="journal article" date="2021" name="Sci. Rep.">
        <title>The genome of the diatom Chaetoceros tenuissimus carries an ancient integrated fragment of an extant virus.</title>
        <authorList>
            <person name="Hongo Y."/>
            <person name="Kimura K."/>
            <person name="Takaki Y."/>
            <person name="Yoshida Y."/>
            <person name="Baba S."/>
            <person name="Kobayashi G."/>
            <person name="Nagasaki K."/>
            <person name="Hano T."/>
            <person name="Tomaru Y."/>
        </authorList>
    </citation>
    <scope>NUCLEOTIDE SEQUENCE [LARGE SCALE GENOMIC DNA]</scope>
    <source>
        <strain evidence="2 3">NIES-3715</strain>
    </source>
</reference>
<protein>
    <submittedName>
        <fullName evidence="2">Uncharacterized protein</fullName>
    </submittedName>
</protein>
<sequence>MTEIIAYRIGSSIKYKGKVIAKNKRLLQWQFALVNKRKSGKTKIEKHTLSFMWSVASGKRLIYLDGVQKHFSQGMWMKESFRRKWRWNGIELEIVAHINPPKKDNIRRVKEMQHTLLQYDLRIDGVSFENIPLIPQDLENGKVSEVKSIQSLDKESTFDSNDLIEGFNSSLAQGVRRSSDKKERYDDATTESSESSQSSSTETESCDQTRETYEDSTFAQTEYSEYTEDTDTSNTDSFYTVDDSTTEGYSYASEKSESNLLLSNGSDSSTSEKSWAKNFSNAYKQNSVNQNGTKQHAPNHSTPMLSLETYDARSEVESRRDDETFASESDEFASTFTESTTRREATSNYRADRTDTKRKIRNIQFRNDGSEQMSQSTFEEEKSVFDLALCVFKCAPCGFSLTCNSS</sequence>
<evidence type="ECO:0000313" key="3">
    <source>
        <dbReference type="Proteomes" id="UP001054902"/>
    </source>
</evidence>
<comment type="caution">
    <text evidence="2">The sequence shown here is derived from an EMBL/GenBank/DDBJ whole genome shotgun (WGS) entry which is preliminary data.</text>
</comment>
<dbReference type="AlphaFoldDB" id="A0AAD3CX01"/>